<dbReference type="GO" id="GO:0042124">
    <property type="term" value="F:1,3-beta-glucanosyltransferase activity"/>
    <property type="evidence" value="ECO:0007669"/>
    <property type="project" value="TreeGrafter"/>
</dbReference>
<keyword evidence="10 12" id="KW-0449">Lipoprotein</keyword>
<dbReference type="GO" id="GO:0009277">
    <property type="term" value="C:fungal-type cell wall"/>
    <property type="evidence" value="ECO:0007669"/>
    <property type="project" value="UniProtKB-ARBA"/>
</dbReference>
<evidence type="ECO:0000313" key="14">
    <source>
        <dbReference type="EMBL" id="CAI4036194.1"/>
    </source>
</evidence>
<feature type="chain" id="PRO_5041487731" description="1,3-beta-glucanosyltransferase" evidence="12">
    <location>
        <begin position="21"/>
        <end position="470"/>
    </location>
</feature>
<keyword evidence="11" id="KW-0961">Cell wall biogenesis/degradation</keyword>
<keyword evidence="5 12" id="KW-0808">Transferase</keyword>
<comment type="function">
    <text evidence="12">Splits internally a 1,3-beta-glucan molecule and transfers the newly generated reducing end (the donor) to the non-reducing end of another 1,3-beta-glucan molecule (the acceptor) forming a 1,3-beta linkage, resulting in the elongation of 1,3-beta-glucan chains in the cell wall.</text>
</comment>
<dbReference type="FunFam" id="3.20.20.80:FF:000032">
    <property type="entry name" value="1,3-beta-glucanosyltransferase"/>
    <property type="match status" value="1"/>
</dbReference>
<dbReference type="EC" id="2.4.1.-" evidence="12"/>
<evidence type="ECO:0000256" key="7">
    <source>
        <dbReference type="ARBA" id="ARBA00023136"/>
    </source>
</evidence>
<keyword evidence="8" id="KW-1015">Disulfide bond</keyword>
<dbReference type="GeneID" id="80921102"/>
<comment type="subcellular location">
    <subcellularLocation>
        <location evidence="1">Cell envelope</location>
    </subcellularLocation>
    <subcellularLocation>
        <location evidence="12">Cell membrane</location>
        <topology evidence="12">Lipid-anchor</topology>
        <topology evidence="12">GPI-anchor</topology>
    </subcellularLocation>
    <subcellularLocation>
        <location evidence="2">Membrane</location>
        <topology evidence="2">Lipid-anchor</topology>
        <topology evidence="2">GPI-anchor</topology>
    </subcellularLocation>
</comment>
<evidence type="ECO:0000313" key="15">
    <source>
        <dbReference type="Proteomes" id="UP001161438"/>
    </source>
</evidence>
<dbReference type="EMBL" id="OX365771">
    <property type="protein sequence ID" value="CAI4036194.1"/>
    <property type="molecule type" value="Genomic_DNA"/>
</dbReference>
<keyword evidence="15" id="KW-1185">Reference proteome</keyword>
<gene>
    <name evidence="14" type="primary">SMKI15G0320</name>
    <name evidence="14" type="ORF">SMKI_15G0320</name>
</gene>
<evidence type="ECO:0000256" key="5">
    <source>
        <dbReference type="ARBA" id="ARBA00022679"/>
    </source>
</evidence>
<dbReference type="GO" id="GO:0071970">
    <property type="term" value="P:fungal-type cell wall (1-&gt;3)-beta-D-glucan biosynthetic process"/>
    <property type="evidence" value="ECO:0007669"/>
    <property type="project" value="TreeGrafter"/>
</dbReference>
<dbReference type="Pfam" id="PF03198">
    <property type="entry name" value="Glyco_hydro_72"/>
    <property type="match status" value="1"/>
</dbReference>
<dbReference type="GO" id="GO:0005886">
    <property type="term" value="C:plasma membrane"/>
    <property type="evidence" value="ECO:0007669"/>
    <property type="project" value="UniProtKB-SubCell"/>
</dbReference>
<evidence type="ECO:0000256" key="3">
    <source>
        <dbReference type="ARBA" id="ARBA00007528"/>
    </source>
</evidence>
<evidence type="ECO:0000256" key="10">
    <source>
        <dbReference type="ARBA" id="ARBA00023288"/>
    </source>
</evidence>
<feature type="signal peptide" evidence="12">
    <location>
        <begin position="1"/>
        <end position="20"/>
    </location>
</feature>
<evidence type="ECO:0000256" key="11">
    <source>
        <dbReference type="ARBA" id="ARBA00023316"/>
    </source>
</evidence>
<evidence type="ECO:0000256" key="1">
    <source>
        <dbReference type="ARBA" id="ARBA00004196"/>
    </source>
</evidence>
<proteinExistence type="inferred from homology"/>
<evidence type="ECO:0000256" key="12">
    <source>
        <dbReference type="RuleBase" id="RU361209"/>
    </source>
</evidence>
<dbReference type="Proteomes" id="UP001161438">
    <property type="component" value="Chromosome 15"/>
</dbReference>
<dbReference type="Gene3D" id="3.20.20.80">
    <property type="entry name" value="Glycosidases"/>
    <property type="match status" value="1"/>
</dbReference>
<evidence type="ECO:0000256" key="13">
    <source>
        <dbReference type="SAM" id="MobiDB-lite"/>
    </source>
</evidence>
<evidence type="ECO:0000256" key="6">
    <source>
        <dbReference type="ARBA" id="ARBA00022729"/>
    </source>
</evidence>
<name>A0AA35NF39_SACMI</name>
<sequence length="470" mass="53649">MSSVSVYIFLILELFVLCQASVHTIQIKDKHFVDTVTGKLFFIKGVDYQPGGSSEVSEKQDPLSNPEACARDILLFQELGINTVRIYSINPDLNHDACMTMLAMAGIYLILDVNSPLQNQHLNRYEPWTTYNEVYLEHVFKVVEQFSHYNNTLGFFAGNEIVNDKRSAQYSPAYIKELIGTMKNYISVHSPRTIPVGYSAADDLSYRVSLSQYLECKVDEKPENSVDFYGVNSYQWCGQQNMQTSGYNTLVDTYRSYSKPVFFSEFGCNKVLPREFQEIDYLFSEEMYSVFCGGLVYEFSQEDNNYGLVEYQGDDKVQLLADFEKLKSHYQNVEFPSMKTLKETTEMEETPSCIEDYENLNIESKIAKNLGSSLIKKGVKVDKGKYIDIHENQLSSNITILDIHGDSWGGPKKIAIRQSLSLSDHEEGKQEDGDEDGDDLKRKHRNSSSTTGPLLPLGWFLLFYTLNTIF</sequence>
<keyword evidence="4 12" id="KW-0336">GPI-anchor</keyword>
<protein>
    <recommendedName>
        <fullName evidence="12">1,3-beta-glucanosyltransferase</fullName>
        <ecNumber evidence="12">2.4.1.-</ecNumber>
    </recommendedName>
</protein>
<dbReference type="GO" id="GO:0031505">
    <property type="term" value="P:fungal-type cell wall organization"/>
    <property type="evidence" value="ECO:0007669"/>
    <property type="project" value="TreeGrafter"/>
</dbReference>
<dbReference type="SUPFAM" id="SSF51445">
    <property type="entry name" value="(Trans)glycosidases"/>
    <property type="match status" value="1"/>
</dbReference>
<evidence type="ECO:0000256" key="4">
    <source>
        <dbReference type="ARBA" id="ARBA00022622"/>
    </source>
</evidence>
<dbReference type="AlphaFoldDB" id="A0AA35NF39"/>
<evidence type="ECO:0000256" key="2">
    <source>
        <dbReference type="ARBA" id="ARBA00004589"/>
    </source>
</evidence>
<evidence type="ECO:0000256" key="8">
    <source>
        <dbReference type="ARBA" id="ARBA00023157"/>
    </source>
</evidence>
<comment type="similarity">
    <text evidence="3 12">Belongs to the glycosyl hydrolase 72 family.</text>
</comment>
<organism evidence="14 15">
    <name type="scientific">Saccharomyces mikatae IFO 1815</name>
    <dbReference type="NCBI Taxonomy" id="226126"/>
    <lineage>
        <taxon>Eukaryota</taxon>
        <taxon>Fungi</taxon>
        <taxon>Dikarya</taxon>
        <taxon>Ascomycota</taxon>
        <taxon>Saccharomycotina</taxon>
        <taxon>Saccharomycetes</taxon>
        <taxon>Saccharomycetales</taxon>
        <taxon>Saccharomycetaceae</taxon>
        <taxon>Saccharomyces</taxon>
    </lineage>
</organism>
<feature type="region of interest" description="Disordered" evidence="13">
    <location>
        <begin position="420"/>
        <end position="450"/>
    </location>
</feature>
<keyword evidence="6 12" id="KW-0732">Signal</keyword>
<dbReference type="GO" id="GO:0098552">
    <property type="term" value="C:side of membrane"/>
    <property type="evidence" value="ECO:0007669"/>
    <property type="project" value="UniProtKB-KW"/>
</dbReference>
<dbReference type="InterPro" id="IPR004886">
    <property type="entry name" value="Glucanosyltransferase"/>
</dbReference>
<accession>A0AA35NF39</accession>
<keyword evidence="7 12" id="KW-0472">Membrane</keyword>
<reference evidence="14" key="1">
    <citation type="submission" date="2022-10" db="EMBL/GenBank/DDBJ databases">
        <authorList>
            <person name="Byrne P K."/>
        </authorList>
    </citation>
    <scope>NUCLEOTIDE SEQUENCE</scope>
    <source>
        <strain evidence="14">IFO1815</strain>
    </source>
</reference>
<evidence type="ECO:0000256" key="9">
    <source>
        <dbReference type="ARBA" id="ARBA00023180"/>
    </source>
</evidence>
<dbReference type="InterPro" id="IPR017853">
    <property type="entry name" value="GH"/>
</dbReference>
<dbReference type="PANTHER" id="PTHR31468:SF14">
    <property type="entry name" value="1,3-BETA-GLUCANOSYLTRANSFERASE GAS4"/>
    <property type="match status" value="1"/>
</dbReference>
<dbReference type="RefSeq" id="XP_056079314.1">
    <property type="nucleotide sequence ID" value="XM_056225502.1"/>
</dbReference>
<keyword evidence="9" id="KW-0325">Glycoprotein</keyword>
<dbReference type="PANTHER" id="PTHR31468">
    <property type="entry name" value="1,3-BETA-GLUCANOSYLTRANSFERASE GAS1"/>
    <property type="match status" value="1"/>
</dbReference>